<dbReference type="PANTHER" id="PTHR43461:SF1">
    <property type="entry name" value="TRANSMEMBRANE PROTEIN 256"/>
    <property type="match status" value="1"/>
</dbReference>
<name>A0A517T6J7_9PLAN</name>
<organism evidence="7 8">
    <name type="scientific">Calycomorphotria hydatis</name>
    <dbReference type="NCBI Taxonomy" id="2528027"/>
    <lineage>
        <taxon>Bacteria</taxon>
        <taxon>Pseudomonadati</taxon>
        <taxon>Planctomycetota</taxon>
        <taxon>Planctomycetia</taxon>
        <taxon>Planctomycetales</taxon>
        <taxon>Planctomycetaceae</taxon>
        <taxon>Calycomorphotria</taxon>
    </lineage>
</organism>
<dbReference type="RefSeq" id="WP_145260804.1">
    <property type="nucleotide sequence ID" value="NZ_CP036316.1"/>
</dbReference>
<evidence type="ECO:0000256" key="3">
    <source>
        <dbReference type="ARBA" id="ARBA00022692"/>
    </source>
</evidence>
<dbReference type="PANTHER" id="PTHR43461">
    <property type="entry name" value="TRANSMEMBRANE PROTEIN 256"/>
    <property type="match status" value="1"/>
</dbReference>
<feature type="transmembrane region" description="Helical" evidence="6">
    <location>
        <begin position="65"/>
        <end position="82"/>
    </location>
</feature>
<dbReference type="KEGG" id="chya:V22_12320"/>
<dbReference type="Proteomes" id="UP000319976">
    <property type="component" value="Chromosome"/>
</dbReference>
<comment type="similarity">
    <text evidence="2">Belongs to the UPF0382 family.</text>
</comment>
<evidence type="ECO:0000313" key="7">
    <source>
        <dbReference type="EMBL" id="QDT64002.1"/>
    </source>
</evidence>
<sequence length="150" mass="15706">MTPKFWLISGAVFGGLGVVLGAFGAHGLEGWFLELYGNTPAKVVMGLEVPAAYKYLQDYKTGAEYQMIHALALLAVGLWGCWRGSSVSLNVAGVGFFVGILLFSGSLYALTLSGQRWWGAIAPIGGTALIVGWVALVVAVASTKPANSPE</sequence>
<evidence type="ECO:0008006" key="9">
    <source>
        <dbReference type="Google" id="ProtNLM"/>
    </source>
</evidence>
<keyword evidence="4 6" id="KW-1133">Transmembrane helix</keyword>
<keyword evidence="3 6" id="KW-0812">Transmembrane</keyword>
<dbReference type="Pfam" id="PF04241">
    <property type="entry name" value="DUF423"/>
    <property type="match status" value="1"/>
</dbReference>
<comment type="subcellular location">
    <subcellularLocation>
        <location evidence="1">Membrane</location>
        <topology evidence="1">Multi-pass membrane protein</topology>
    </subcellularLocation>
</comment>
<evidence type="ECO:0000256" key="5">
    <source>
        <dbReference type="ARBA" id="ARBA00023136"/>
    </source>
</evidence>
<protein>
    <recommendedName>
        <fullName evidence="9">DUF423 domain-containing protein</fullName>
    </recommendedName>
</protein>
<evidence type="ECO:0000256" key="4">
    <source>
        <dbReference type="ARBA" id="ARBA00022989"/>
    </source>
</evidence>
<dbReference type="OrthoDB" id="9802121at2"/>
<evidence type="ECO:0000313" key="8">
    <source>
        <dbReference type="Proteomes" id="UP000319976"/>
    </source>
</evidence>
<gene>
    <name evidence="7" type="ORF">V22_12320</name>
</gene>
<dbReference type="InterPro" id="IPR006696">
    <property type="entry name" value="DUF423"/>
</dbReference>
<keyword evidence="5 6" id="KW-0472">Membrane</keyword>
<dbReference type="EMBL" id="CP036316">
    <property type="protein sequence ID" value="QDT64002.1"/>
    <property type="molecule type" value="Genomic_DNA"/>
</dbReference>
<evidence type="ECO:0000256" key="1">
    <source>
        <dbReference type="ARBA" id="ARBA00004141"/>
    </source>
</evidence>
<feature type="transmembrane region" description="Helical" evidence="6">
    <location>
        <begin position="117"/>
        <end position="141"/>
    </location>
</feature>
<accession>A0A517T6J7</accession>
<dbReference type="GO" id="GO:0005886">
    <property type="term" value="C:plasma membrane"/>
    <property type="evidence" value="ECO:0007669"/>
    <property type="project" value="TreeGrafter"/>
</dbReference>
<proteinExistence type="inferred from homology"/>
<evidence type="ECO:0000256" key="2">
    <source>
        <dbReference type="ARBA" id="ARBA00009694"/>
    </source>
</evidence>
<reference evidence="7 8" key="1">
    <citation type="submission" date="2019-02" db="EMBL/GenBank/DDBJ databases">
        <title>Deep-cultivation of Planctomycetes and their phenomic and genomic characterization uncovers novel biology.</title>
        <authorList>
            <person name="Wiegand S."/>
            <person name="Jogler M."/>
            <person name="Boedeker C."/>
            <person name="Pinto D."/>
            <person name="Vollmers J."/>
            <person name="Rivas-Marin E."/>
            <person name="Kohn T."/>
            <person name="Peeters S.H."/>
            <person name="Heuer A."/>
            <person name="Rast P."/>
            <person name="Oberbeckmann S."/>
            <person name="Bunk B."/>
            <person name="Jeske O."/>
            <person name="Meyerdierks A."/>
            <person name="Storesund J.E."/>
            <person name="Kallscheuer N."/>
            <person name="Luecker S."/>
            <person name="Lage O.M."/>
            <person name="Pohl T."/>
            <person name="Merkel B.J."/>
            <person name="Hornburger P."/>
            <person name="Mueller R.-W."/>
            <person name="Bruemmer F."/>
            <person name="Labrenz M."/>
            <person name="Spormann A.M."/>
            <person name="Op den Camp H."/>
            <person name="Overmann J."/>
            <person name="Amann R."/>
            <person name="Jetten M.S.M."/>
            <person name="Mascher T."/>
            <person name="Medema M.H."/>
            <person name="Devos D.P."/>
            <person name="Kaster A.-K."/>
            <person name="Ovreas L."/>
            <person name="Rohde M."/>
            <person name="Galperin M.Y."/>
            <person name="Jogler C."/>
        </authorList>
    </citation>
    <scope>NUCLEOTIDE SEQUENCE [LARGE SCALE GENOMIC DNA]</scope>
    <source>
        <strain evidence="7 8">V22</strain>
    </source>
</reference>
<dbReference type="AlphaFoldDB" id="A0A517T6J7"/>
<feature type="transmembrane region" description="Helical" evidence="6">
    <location>
        <begin position="89"/>
        <end position="111"/>
    </location>
</feature>
<keyword evidence="8" id="KW-1185">Reference proteome</keyword>
<evidence type="ECO:0000256" key="6">
    <source>
        <dbReference type="SAM" id="Phobius"/>
    </source>
</evidence>